<proteinExistence type="predicted"/>
<dbReference type="RefSeq" id="WP_214059131.1">
    <property type="nucleotide sequence ID" value="NZ_BAAAHS010000068.1"/>
</dbReference>
<reference evidence="1 2" key="1">
    <citation type="submission" date="2021-05" db="EMBL/GenBank/DDBJ databases">
        <title>Complete genome of Nocardioides aquaticus KCTC 9944T isolated from meromictic and hypersaline Ekho Lake, Antarctica.</title>
        <authorList>
            <person name="Hwang K."/>
            <person name="Kim K.M."/>
            <person name="Choe H."/>
        </authorList>
    </citation>
    <scope>NUCLEOTIDE SEQUENCE [LARGE SCALE GENOMIC DNA]</scope>
    <source>
        <strain evidence="1 2">KCTC 9944</strain>
    </source>
</reference>
<sequence length="124" mass="14324">MIESRKVSGRALIARLHILEMRQHRAQPWVPQMVEVVRRDLLGSYHDHELDAAYDNGTQLLDPLSPEDLEFVFDEGCHYSMTGQTSEELLTAALDDQDKRRQARSLLTVPEPGEVDEDEFWTLF</sequence>
<name>A0ABX8EGR8_9ACTN</name>
<organism evidence="1 2">
    <name type="scientific">Nocardioides aquaticus</name>
    <dbReference type="NCBI Taxonomy" id="160826"/>
    <lineage>
        <taxon>Bacteria</taxon>
        <taxon>Bacillati</taxon>
        <taxon>Actinomycetota</taxon>
        <taxon>Actinomycetes</taxon>
        <taxon>Propionibacteriales</taxon>
        <taxon>Nocardioidaceae</taxon>
        <taxon>Nocardioides</taxon>
    </lineage>
</organism>
<dbReference type="EMBL" id="CP075371">
    <property type="protein sequence ID" value="QVT79722.1"/>
    <property type="molecule type" value="Genomic_DNA"/>
</dbReference>
<accession>A0ABX8EGR8</accession>
<dbReference type="Proteomes" id="UP000679307">
    <property type="component" value="Chromosome"/>
</dbReference>
<protein>
    <recommendedName>
        <fullName evidence="3">DUF4240 domain-containing protein</fullName>
    </recommendedName>
</protein>
<gene>
    <name evidence="1" type="ORF">ENKNEFLB_02112</name>
</gene>
<evidence type="ECO:0000313" key="2">
    <source>
        <dbReference type="Proteomes" id="UP000679307"/>
    </source>
</evidence>
<evidence type="ECO:0008006" key="3">
    <source>
        <dbReference type="Google" id="ProtNLM"/>
    </source>
</evidence>
<keyword evidence="2" id="KW-1185">Reference proteome</keyword>
<evidence type="ECO:0000313" key="1">
    <source>
        <dbReference type="EMBL" id="QVT79722.1"/>
    </source>
</evidence>